<keyword evidence="3" id="KW-1185">Reference proteome</keyword>
<name>A0A816B3S4_9BILA</name>
<feature type="non-terminal residue" evidence="1">
    <location>
        <position position="19"/>
    </location>
</feature>
<sequence>MKSGNSALTSLASNIRSVR</sequence>
<organism evidence="1 3">
    <name type="scientific">Didymodactylos carnosus</name>
    <dbReference type="NCBI Taxonomy" id="1234261"/>
    <lineage>
        <taxon>Eukaryota</taxon>
        <taxon>Metazoa</taxon>
        <taxon>Spiralia</taxon>
        <taxon>Gnathifera</taxon>
        <taxon>Rotifera</taxon>
        <taxon>Eurotatoria</taxon>
        <taxon>Bdelloidea</taxon>
        <taxon>Philodinida</taxon>
        <taxon>Philodinidae</taxon>
        <taxon>Didymodactylos</taxon>
    </lineage>
</organism>
<gene>
    <name evidence="1" type="ORF">GPM918_LOCUS42730</name>
    <name evidence="2" type="ORF">SRO942_LOCUS44039</name>
</gene>
<protein>
    <submittedName>
        <fullName evidence="1">Uncharacterized protein</fullName>
    </submittedName>
</protein>
<evidence type="ECO:0000313" key="3">
    <source>
        <dbReference type="Proteomes" id="UP000663829"/>
    </source>
</evidence>
<evidence type="ECO:0000313" key="2">
    <source>
        <dbReference type="EMBL" id="CAF4485231.1"/>
    </source>
</evidence>
<dbReference type="AlphaFoldDB" id="A0A816B3S4"/>
<dbReference type="Proteomes" id="UP000681722">
    <property type="component" value="Unassembled WGS sequence"/>
</dbReference>
<dbReference type="Proteomes" id="UP000663829">
    <property type="component" value="Unassembled WGS sequence"/>
</dbReference>
<accession>A0A816B3S4</accession>
<evidence type="ECO:0000313" key="1">
    <source>
        <dbReference type="EMBL" id="CAF1605566.1"/>
    </source>
</evidence>
<reference evidence="1" key="1">
    <citation type="submission" date="2021-02" db="EMBL/GenBank/DDBJ databases">
        <authorList>
            <person name="Nowell W R."/>
        </authorList>
    </citation>
    <scope>NUCLEOTIDE SEQUENCE</scope>
</reference>
<proteinExistence type="predicted"/>
<dbReference type="EMBL" id="CAJNOQ010036770">
    <property type="protein sequence ID" value="CAF1605566.1"/>
    <property type="molecule type" value="Genomic_DNA"/>
</dbReference>
<comment type="caution">
    <text evidence="1">The sequence shown here is derived from an EMBL/GenBank/DDBJ whole genome shotgun (WGS) entry which is preliminary data.</text>
</comment>
<dbReference type="EMBL" id="CAJOBC010103330">
    <property type="protein sequence ID" value="CAF4485231.1"/>
    <property type="molecule type" value="Genomic_DNA"/>
</dbReference>